<comment type="caution">
    <text evidence="1">The sequence shown here is derived from an EMBL/GenBank/DDBJ whole genome shotgun (WGS) entry which is preliminary data.</text>
</comment>
<dbReference type="EMBL" id="CM004391">
    <property type="protein sequence ID" value="KAG8653747.1"/>
    <property type="molecule type" value="Genomic_DNA"/>
</dbReference>
<evidence type="ECO:0000313" key="2">
    <source>
        <dbReference type="Proteomes" id="UP000091857"/>
    </source>
</evidence>
<dbReference type="Proteomes" id="UP000091857">
    <property type="component" value="Chromosome 5"/>
</dbReference>
<protein>
    <submittedName>
        <fullName evidence="1">Uncharacterized protein</fullName>
    </submittedName>
</protein>
<proteinExistence type="predicted"/>
<organism evidence="1 2">
    <name type="scientific">Manihot esculenta</name>
    <name type="common">Cassava</name>
    <name type="synonym">Jatropha manihot</name>
    <dbReference type="NCBI Taxonomy" id="3983"/>
    <lineage>
        <taxon>Eukaryota</taxon>
        <taxon>Viridiplantae</taxon>
        <taxon>Streptophyta</taxon>
        <taxon>Embryophyta</taxon>
        <taxon>Tracheophyta</taxon>
        <taxon>Spermatophyta</taxon>
        <taxon>Magnoliopsida</taxon>
        <taxon>eudicotyledons</taxon>
        <taxon>Gunneridae</taxon>
        <taxon>Pentapetalae</taxon>
        <taxon>rosids</taxon>
        <taxon>fabids</taxon>
        <taxon>Malpighiales</taxon>
        <taxon>Euphorbiaceae</taxon>
        <taxon>Crotonoideae</taxon>
        <taxon>Manihoteae</taxon>
        <taxon>Manihot</taxon>
    </lineage>
</organism>
<gene>
    <name evidence="1" type="ORF">MANES_05G056400v8</name>
</gene>
<evidence type="ECO:0000313" key="1">
    <source>
        <dbReference type="EMBL" id="KAG8653747.1"/>
    </source>
</evidence>
<sequence length="559" mass="64384">MPRCNFKALSSKPQRSRPAKTSVALFSHLHKPEATMLLQPTPHHQNASLSSTISYSLPLSWKNPHCGIRETVIYRKLPITCSISKIHGYGTLDYDRKSFTKWNSIHRRISLMENPELGAGTVLNQMEKDGKKLTRWGLCRVVKELRKFKRYKQALEVYDWMNNSEEMFKLSASDAAIQLDLIAKVRGVSAAEEYFLRLPNNLKDRRIYGALLNAYVRARMREKAESVIDNIRNKGFATHALPFNVMMTLYMNLKEYDKLDMMVSEMKEKNIRLDIYSYNIWLSSCGSQGSVERMEQVFEQMRLDSSISPNWTTFSTMATMYIKMGQLEKAEDCLRRVESNITGRDRIPYHYLLSLYGNVGNKEEVYRVWNIYKSIFPSIPNLGYHAIISSLVRMGDIEGAEKIYEEWLKIKTSYDPRIGNVLMGWYVKEGHFDKAESFFDHTVELGGKPNSSTWEILADGHIKQKRISEALSCLKEAFLAEGSKSWKPKPIIVSSFFKLCEEEADMSSKGVLEGLLRQSGYLEDESYASLIRLSNEKDRTGNINDTEENEIFNQLQVSL</sequence>
<name>A0ACB7HLX8_MANES</name>
<accession>A0ACB7HLX8</accession>
<reference evidence="2" key="1">
    <citation type="journal article" date="2016" name="Nat. Biotechnol.">
        <title>Sequencing wild and cultivated cassava and related species reveals extensive interspecific hybridization and genetic diversity.</title>
        <authorList>
            <person name="Bredeson J.V."/>
            <person name="Lyons J.B."/>
            <person name="Prochnik S.E."/>
            <person name="Wu G.A."/>
            <person name="Ha C.M."/>
            <person name="Edsinger-Gonzales E."/>
            <person name="Grimwood J."/>
            <person name="Schmutz J."/>
            <person name="Rabbi I.Y."/>
            <person name="Egesi C."/>
            <person name="Nauluvula P."/>
            <person name="Lebot V."/>
            <person name="Ndunguru J."/>
            <person name="Mkamilo G."/>
            <person name="Bart R.S."/>
            <person name="Setter T.L."/>
            <person name="Gleadow R.M."/>
            <person name="Kulakow P."/>
            <person name="Ferguson M.E."/>
            <person name="Rounsley S."/>
            <person name="Rokhsar D.S."/>
        </authorList>
    </citation>
    <scope>NUCLEOTIDE SEQUENCE [LARGE SCALE GENOMIC DNA]</scope>
    <source>
        <strain evidence="2">cv. AM560-2</strain>
    </source>
</reference>
<keyword evidence="2" id="KW-1185">Reference proteome</keyword>